<comment type="similarity">
    <text evidence="1">Belongs to the YciI family.</text>
</comment>
<evidence type="ECO:0000259" key="2">
    <source>
        <dbReference type="Pfam" id="PF03795"/>
    </source>
</evidence>
<dbReference type="KEGG" id="mes:Meso_1474"/>
<dbReference type="SUPFAM" id="SSF54909">
    <property type="entry name" value="Dimeric alpha+beta barrel"/>
    <property type="match status" value="1"/>
</dbReference>
<dbReference type="eggNOG" id="COG3795">
    <property type="taxonomic scope" value="Bacteria"/>
</dbReference>
<dbReference type="PANTHER" id="PTHR35174">
    <property type="entry name" value="BLL7171 PROTEIN-RELATED"/>
    <property type="match status" value="1"/>
</dbReference>
<dbReference type="HOGENOM" id="CLU_130902_2_0_5"/>
<dbReference type="OrthoDB" id="9807535at2"/>
<dbReference type="InterPro" id="IPR005545">
    <property type="entry name" value="YCII"/>
</dbReference>
<organism evidence="3">
    <name type="scientific">Chelativorans sp. (strain BNC1)</name>
    <dbReference type="NCBI Taxonomy" id="266779"/>
    <lineage>
        <taxon>Bacteria</taxon>
        <taxon>Pseudomonadati</taxon>
        <taxon>Pseudomonadota</taxon>
        <taxon>Alphaproteobacteria</taxon>
        <taxon>Hyphomicrobiales</taxon>
        <taxon>Phyllobacteriaceae</taxon>
        <taxon>Chelativorans</taxon>
    </lineage>
</organism>
<gene>
    <name evidence="3" type="ordered locus">Meso_1474</name>
</gene>
<dbReference type="Pfam" id="PF03795">
    <property type="entry name" value="YCII"/>
    <property type="match status" value="1"/>
</dbReference>
<evidence type="ECO:0000256" key="1">
    <source>
        <dbReference type="ARBA" id="ARBA00007689"/>
    </source>
</evidence>
<dbReference type="EMBL" id="CP000390">
    <property type="protein sequence ID" value="ABG62870.1"/>
    <property type="molecule type" value="Genomic_DNA"/>
</dbReference>
<dbReference type="AlphaFoldDB" id="Q11IA5"/>
<dbReference type="Gene3D" id="3.30.70.1060">
    <property type="entry name" value="Dimeric alpha+beta barrel"/>
    <property type="match status" value="1"/>
</dbReference>
<evidence type="ECO:0000313" key="3">
    <source>
        <dbReference type="EMBL" id="ABG62870.1"/>
    </source>
</evidence>
<reference evidence="3" key="1">
    <citation type="submission" date="2006-06" db="EMBL/GenBank/DDBJ databases">
        <title>Complete sequence of chromosome of Chelativorans sp. BNC1.</title>
        <authorList>
            <consortium name="US DOE Joint Genome Institute"/>
            <person name="Copeland A."/>
            <person name="Lucas S."/>
            <person name="Lapidus A."/>
            <person name="Barry K."/>
            <person name="Detter J.C."/>
            <person name="Glavina del Rio T."/>
            <person name="Hammon N."/>
            <person name="Israni S."/>
            <person name="Dalin E."/>
            <person name="Tice H."/>
            <person name="Pitluck S."/>
            <person name="Chertkov O."/>
            <person name="Brettin T."/>
            <person name="Bruce D."/>
            <person name="Han C."/>
            <person name="Tapia R."/>
            <person name="Gilna P."/>
            <person name="Schmutz J."/>
            <person name="Larimer F."/>
            <person name="Land M."/>
            <person name="Hauser L."/>
            <person name="Kyrpides N."/>
            <person name="Mikhailova N."/>
            <person name="Richardson P."/>
        </authorList>
    </citation>
    <scope>NUCLEOTIDE SEQUENCE</scope>
    <source>
        <strain evidence="3">BNC1</strain>
    </source>
</reference>
<protein>
    <submittedName>
        <fullName evidence="3">DGPFAETKE domain containing protein</fullName>
    </submittedName>
</protein>
<dbReference type="PANTHER" id="PTHR35174:SF3">
    <property type="entry name" value="BLL7171 PROTEIN"/>
    <property type="match status" value="1"/>
</dbReference>
<proteinExistence type="inferred from homology"/>
<accession>Q11IA5</accession>
<sequence length="128" mass="14385">MLYAILCYHDEDVVMSWSKAEDEAVLAKRKLVQKDFVERGKMGPAIRLVPTTGATTIRASGNEQLVLDGPFAETKEQLLGFYLVDCENLDEVIDFAKRMKEGESCTFEIRPVQIFEEGVLPQKVKVAS</sequence>
<feature type="domain" description="YCII-related" evidence="2">
    <location>
        <begin position="1"/>
        <end position="113"/>
    </location>
</feature>
<name>Q11IA5_CHESB</name>
<dbReference type="InterPro" id="IPR011008">
    <property type="entry name" value="Dimeric_a/b-barrel"/>
</dbReference>
<dbReference type="STRING" id="266779.Meso_1474"/>